<dbReference type="Gene3D" id="3.40.50.360">
    <property type="match status" value="1"/>
</dbReference>
<protein>
    <submittedName>
        <fullName evidence="2">NAD(P)H-dependent oxidoreductase</fullName>
    </submittedName>
</protein>
<dbReference type="Pfam" id="PF02525">
    <property type="entry name" value="Flavodoxin_2"/>
    <property type="match status" value="1"/>
</dbReference>
<reference evidence="2" key="1">
    <citation type="submission" date="2021-11" db="EMBL/GenBank/DDBJ databases">
        <title>A Novel Adlercreutzia Species, isolated from a Allomyrina dichotoma larva feces.</title>
        <authorList>
            <person name="Suh M.K."/>
        </authorList>
    </citation>
    <scope>NUCLEOTIDE SEQUENCE</scope>
    <source>
        <strain evidence="2">JBNU-10</strain>
    </source>
</reference>
<accession>A0ABS9WD48</accession>
<proteinExistence type="predicted"/>
<evidence type="ECO:0000259" key="1">
    <source>
        <dbReference type="Pfam" id="PF02525"/>
    </source>
</evidence>
<dbReference type="RefSeq" id="WP_242162324.1">
    <property type="nucleotide sequence ID" value="NZ_JAJMLW010000001.1"/>
</dbReference>
<dbReference type="InterPro" id="IPR050104">
    <property type="entry name" value="FMN-dep_NADH:Q_OxRdtase_AzoR1"/>
</dbReference>
<dbReference type="EMBL" id="JAJMLW010000001">
    <property type="protein sequence ID" value="MCI2240768.1"/>
    <property type="molecule type" value="Genomic_DNA"/>
</dbReference>
<name>A0ABS9WD48_9ACTN</name>
<dbReference type="InterPro" id="IPR029039">
    <property type="entry name" value="Flavoprotein-like_sf"/>
</dbReference>
<feature type="domain" description="Flavodoxin-like fold" evidence="1">
    <location>
        <begin position="1"/>
        <end position="184"/>
    </location>
</feature>
<sequence length="189" mass="20994">MTVLFVNACLRDDESRTLELCREYLEGIDDVQEVNLGQLRLEPFYAESVAYRAQLEKAGVFDDPIFDLSKQFAEADEIVIGAPYWDLSFPAALKVYIEHVSVCDVTFHYTDDARCEGTCRARHLTYITTCGGSVAGANLGYDYLCGIARMFGIPETRFAAAENLDVVGTDVEAQLNAARQTLAQLKATR</sequence>
<keyword evidence="3" id="KW-1185">Reference proteome</keyword>
<dbReference type="SUPFAM" id="SSF52218">
    <property type="entry name" value="Flavoproteins"/>
    <property type="match status" value="1"/>
</dbReference>
<dbReference type="InterPro" id="IPR003680">
    <property type="entry name" value="Flavodoxin_fold"/>
</dbReference>
<dbReference type="PANTHER" id="PTHR43741:SF4">
    <property type="entry name" value="FMN-DEPENDENT NADH:QUINONE OXIDOREDUCTASE"/>
    <property type="match status" value="1"/>
</dbReference>
<comment type="caution">
    <text evidence="2">The sequence shown here is derived from an EMBL/GenBank/DDBJ whole genome shotgun (WGS) entry which is preliminary data.</text>
</comment>
<dbReference type="PANTHER" id="PTHR43741">
    <property type="entry name" value="FMN-DEPENDENT NADH-AZOREDUCTASE 1"/>
    <property type="match status" value="1"/>
</dbReference>
<gene>
    <name evidence="2" type="ORF">LPT13_00130</name>
</gene>
<evidence type="ECO:0000313" key="3">
    <source>
        <dbReference type="Proteomes" id="UP001430755"/>
    </source>
</evidence>
<dbReference type="Proteomes" id="UP001430755">
    <property type="component" value="Unassembled WGS sequence"/>
</dbReference>
<evidence type="ECO:0000313" key="2">
    <source>
        <dbReference type="EMBL" id="MCI2240768.1"/>
    </source>
</evidence>
<organism evidence="2 3">
    <name type="scientific">Adlercreutzia faecimuris</name>
    <dbReference type="NCBI Taxonomy" id="2897341"/>
    <lineage>
        <taxon>Bacteria</taxon>
        <taxon>Bacillati</taxon>
        <taxon>Actinomycetota</taxon>
        <taxon>Coriobacteriia</taxon>
        <taxon>Eggerthellales</taxon>
        <taxon>Eggerthellaceae</taxon>
        <taxon>Adlercreutzia</taxon>
    </lineage>
</organism>